<dbReference type="PROSITE" id="PS51257">
    <property type="entry name" value="PROKAR_LIPOPROTEIN"/>
    <property type="match status" value="1"/>
</dbReference>
<dbReference type="EMBL" id="WVBC01000034">
    <property type="protein sequence ID" value="NKT80442.1"/>
    <property type="molecule type" value="Genomic_DNA"/>
</dbReference>
<dbReference type="Proteomes" id="UP000808906">
    <property type="component" value="Unassembled WGS sequence"/>
</dbReference>
<accession>A0A9Q2Z1P6</accession>
<dbReference type="EMBL" id="WUXR01000024">
    <property type="protein sequence ID" value="MBM4568758.1"/>
    <property type="molecule type" value="Genomic_DNA"/>
</dbReference>
<proteinExistence type="predicted"/>
<dbReference type="Proteomes" id="UP000603463">
    <property type="component" value="Unassembled WGS sequence"/>
</dbReference>
<dbReference type="AlphaFoldDB" id="A0A9Q2Z1P6"/>
<evidence type="ECO:0008006" key="5">
    <source>
        <dbReference type="Google" id="ProtNLM"/>
    </source>
</evidence>
<sequence>MGASRICVGVLAVGVAAGCGSSGSTDVNTAATTPRADIAGLVEPTCLAGNLLGFSDLPQARPSVPDPMPIPDGFEPVRVVTCEGAWNNGADAEVVDHAVTWVEEHREGDMTAVLAGYRLPSEPPPDELTCLTDQPTPPIVWLVDEEGLGMRPPWLPTGECGAFKWDAITAIHALPVTERIEHQITLSPAMAARFNGEPG</sequence>
<name>A0A9Q2Z1P6_RHOHA</name>
<reference evidence="2" key="2">
    <citation type="journal article" date="2020" name="Environ. Microbiol.">
        <title>The novel and transferable erm(51) gene confers Macrolides, Lincosamides, and Streptogramins B (MLSB) resistance to clonal Rhodococcus equi in the environment.</title>
        <authorList>
            <person name="Huber L."/>
            <person name="Giguere S."/>
            <person name="Slovis N.M."/>
            <person name="Alvarez-Narvaez S."/>
            <person name="Hart K.A."/>
            <person name="Greiter M."/>
            <person name="Morris E.R.A."/>
            <person name="Cohen N.D."/>
        </authorList>
    </citation>
    <scope>NUCLEOTIDE SEQUENCE</scope>
    <source>
        <strain evidence="2">Lh_116_1</strain>
        <strain evidence="3">Lh_16_1</strain>
    </source>
</reference>
<gene>
    <name evidence="1" type="ORF">GS441_26135</name>
    <name evidence="2" type="ORF">GS882_20395</name>
    <name evidence="3" type="ORF">GS947_05200</name>
</gene>
<evidence type="ECO:0000313" key="3">
    <source>
        <dbReference type="EMBL" id="NKW41027.1"/>
    </source>
</evidence>
<dbReference type="Proteomes" id="UP000608063">
    <property type="component" value="Unassembled WGS sequence"/>
</dbReference>
<dbReference type="EMBL" id="WVDC01000001">
    <property type="protein sequence ID" value="NKW41027.1"/>
    <property type="molecule type" value="Genomic_DNA"/>
</dbReference>
<dbReference type="RefSeq" id="WP_084961368.1">
    <property type="nucleotide sequence ID" value="NZ_CP095477.1"/>
</dbReference>
<evidence type="ECO:0000313" key="1">
    <source>
        <dbReference type="EMBL" id="MBM4568758.1"/>
    </source>
</evidence>
<organism evidence="1 4">
    <name type="scientific">Rhodococcus hoagii</name>
    <name type="common">Corynebacterium equii</name>
    <dbReference type="NCBI Taxonomy" id="43767"/>
    <lineage>
        <taxon>Bacteria</taxon>
        <taxon>Bacillati</taxon>
        <taxon>Actinomycetota</taxon>
        <taxon>Actinomycetes</taxon>
        <taxon>Mycobacteriales</taxon>
        <taxon>Nocardiaceae</taxon>
        <taxon>Prescottella</taxon>
    </lineage>
</organism>
<evidence type="ECO:0000313" key="2">
    <source>
        <dbReference type="EMBL" id="NKT80442.1"/>
    </source>
</evidence>
<evidence type="ECO:0000313" key="4">
    <source>
        <dbReference type="Proteomes" id="UP000808906"/>
    </source>
</evidence>
<comment type="caution">
    <text evidence="1">The sequence shown here is derived from an EMBL/GenBank/DDBJ whole genome shotgun (WGS) entry which is preliminary data.</text>
</comment>
<reference evidence="1" key="1">
    <citation type="submission" date="2019-11" db="EMBL/GenBank/DDBJ databases">
        <title>Spread of Macrolides and rifampicin resistant Rhodococcus equi in clinical isolates in the USA.</title>
        <authorList>
            <person name="Alvarez-Narvaez S."/>
            <person name="Huber L."/>
            <person name="Cohen N.D."/>
            <person name="Slovis N."/>
            <person name="Greiter M."/>
            <person name="Giguere S."/>
            <person name="Hart K."/>
        </authorList>
    </citation>
    <scope>NUCLEOTIDE SEQUENCE</scope>
    <source>
        <strain evidence="1">Lh_17</strain>
    </source>
</reference>
<protein>
    <recommendedName>
        <fullName evidence="5">Lipoprotein</fullName>
    </recommendedName>
</protein>